<dbReference type="NCBIfam" id="TIGR03954">
    <property type="entry name" value="integ_memb_HG"/>
    <property type="match status" value="1"/>
</dbReference>
<keyword evidence="4 6" id="KW-1133">Transmembrane helix</keyword>
<feature type="transmembrane region" description="Helical" evidence="6">
    <location>
        <begin position="7"/>
        <end position="26"/>
    </location>
</feature>
<keyword evidence="3 6" id="KW-0812">Transmembrane</keyword>
<feature type="transmembrane region" description="Helical" evidence="6">
    <location>
        <begin position="63"/>
        <end position="84"/>
    </location>
</feature>
<dbReference type="AlphaFoldDB" id="A0A1I4T4Z1"/>
<evidence type="ECO:0000256" key="6">
    <source>
        <dbReference type="SAM" id="Phobius"/>
    </source>
</evidence>
<feature type="transmembrane region" description="Helical" evidence="6">
    <location>
        <begin position="38"/>
        <end position="57"/>
    </location>
</feature>
<dbReference type="Proteomes" id="UP000199149">
    <property type="component" value="Unassembled WGS sequence"/>
</dbReference>
<organism evidence="8 9">
    <name type="scientific">Algoriella xinjiangensis</name>
    <dbReference type="NCBI Taxonomy" id="684065"/>
    <lineage>
        <taxon>Bacteria</taxon>
        <taxon>Pseudomonadati</taxon>
        <taxon>Bacteroidota</taxon>
        <taxon>Flavobacteriia</taxon>
        <taxon>Flavobacteriales</taxon>
        <taxon>Weeksellaceae</taxon>
        <taxon>Algoriella</taxon>
    </lineage>
</organism>
<dbReference type="EMBL" id="FOUZ01000002">
    <property type="protein sequence ID" value="SFM71824.1"/>
    <property type="molecule type" value="Genomic_DNA"/>
</dbReference>
<reference evidence="9" key="1">
    <citation type="submission" date="2016-10" db="EMBL/GenBank/DDBJ databases">
        <authorList>
            <person name="Varghese N."/>
            <person name="Submissions S."/>
        </authorList>
    </citation>
    <scope>NUCLEOTIDE SEQUENCE [LARGE SCALE GENOMIC DNA]</scope>
    <source>
        <strain evidence="9">XJ109</strain>
    </source>
</reference>
<dbReference type="OrthoDB" id="1121311at2"/>
<proteinExistence type="predicted"/>
<evidence type="ECO:0000259" key="7">
    <source>
        <dbReference type="Pfam" id="PF12823"/>
    </source>
</evidence>
<gene>
    <name evidence="8" type="ORF">SAMN05421738_10255</name>
</gene>
<keyword evidence="5 6" id="KW-0472">Membrane</keyword>
<keyword evidence="9" id="KW-1185">Reference proteome</keyword>
<evidence type="ECO:0000256" key="5">
    <source>
        <dbReference type="ARBA" id="ARBA00023136"/>
    </source>
</evidence>
<dbReference type="PANTHER" id="PTHR40077">
    <property type="entry name" value="MEMBRANE PROTEIN-RELATED"/>
    <property type="match status" value="1"/>
</dbReference>
<sequence length="103" mass="12003">MLKLFKITGYLEAISAIVLFFIAMPMKYIWEDPTWVTHVGRIHGGLFVAYIVLVYILKDKYNWSWKIFAIFFVAAIIPGGTIWAEKRLIEGKKYKQMLAEKEA</sequence>
<dbReference type="InterPro" id="IPR023845">
    <property type="entry name" value="DUF3817_TM"/>
</dbReference>
<evidence type="ECO:0000256" key="1">
    <source>
        <dbReference type="ARBA" id="ARBA00004651"/>
    </source>
</evidence>
<keyword evidence="2" id="KW-1003">Cell membrane</keyword>
<accession>A0A1I4T4Z1</accession>
<evidence type="ECO:0000256" key="4">
    <source>
        <dbReference type="ARBA" id="ARBA00022989"/>
    </source>
</evidence>
<dbReference type="RefSeq" id="WP_092905993.1">
    <property type="nucleotide sequence ID" value="NZ_FOUZ01000002.1"/>
</dbReference>
<dbReference type="STRING" id="684065.SAMN05421738_10255"/>
<name>A0A1I4T4Z1_9FLAO</name>
<dbReference type="GO" id="GO:0005886">
    <property type="term" value="C:plasma membrane"/>
    <property type="evidence" value="ECO:0007669"/>
    <property type="project" value="UniProtKB-SubCell"/>
</dbReference>
<feature type="domain" description="DUF3817" evidence="7">
    <location>
        <begin position="2"/>
        <end position="88"/>
    </location>
</feature>
<evidence type="ECO:0000313" key="9">
    <source>
        <dbReference type="Proteomes" id="UP000199149"/>
    </source>
</evidence>
<evidence type="ECO:0000313" key="8">
    <source>
        <dbReference type="EMBL" id="SFM71824.1"/>
    </source>
</evidence>
<protein>
    <submittedName>
        <fullName evidence="8">Integral membrane protein</fullName>
    </submittedName>
</protein>
<dbReference type="PANTHER" id="PTHR40077:SF1">
    <property type="entry name" value="MEMBRANE PROTEIN"/>
    <property type="match status" value="1"/>
</dbReference>
<evidence type="ECO:0000256" key="2">
    <source>
        <dbReference type="ARBA" id="ARBA00022475"/>
    </source>
</evidence>
<comment type="subcellular location">
    <subcellularLocation>
        <location evidence="1">Cell membrane</location>
        <topology evidence="1">Multi-pass membrane protein</topology>
    </subcellularLocation>
</comment>
<evidence type="ECO:0000256" key="3">
    <source>
        <dbReference type="ARBA" id="ARBA00022692"/>
    </source>
</evidence>
<dbReference type="Pfam" id="PF12823">
    <property type="entry name" value="DUF3817"/>
    <property type="match status" value="1"/>
</dbReference>